<keyword evidence="3 11" id="KW-0813">Transport</keyword>
<evidence type="ECO:0000256" key="9">
    <source>
        <dbReference type="ARBA" id="ARBA00023136"/>
    </source>
</evidence>
<feature type="compositionally biased region" description="Basic and acidic residues" evidence="12">
    <location>
        <begin position="83"/>
        <end position="97"/>
    </location>
</feature>
<reference evidence="13" key="1">
    <citation type="journal article" date="2020" name="Stud. Mycol.">
        <title>101 Dothideomycetes genomes: a test case for predicting lifestyles and emergence of pathogens.</title>
        <authorList>
            <person name="Haridas S."/>
            <person name="Albert R."/>
            <person name="Binder M."/>
            <person name="Bloem J."/>
            <person name="Labutti K."/>
            <person name="Salamov A."/>
            <person name="Andreopoulos B."/>
            <person name="Baker S."/>
            <person name="Barry K."/>
            <person name="Bills G."/>
            <person name="Bluhm B."/>
            <person name="Cannon C."/>
            <person name="Castanera R."/>
            <person name="Culley D."/>
            <person name="Daum C."/>
            <person name="Ezra D."/>
            <person name="Gonzalez J."/>
            <person name="Henrissat B."/>
            <person name="Kuo A."/>
            <person name="Liang C."/>
            <person name="Lipzen A."/>
            <person name="Lutzoni F."/>
            <person name="Magnuson J."/>
            <person name="Mondo S."/>
            <person name="Nolan M."/>
            <person name="Ohm R."/>
            <person name="Pangilinan J."/>
            <person name="Park H.-J."/>
            <person name="Ramirez L."/>
            <person name="Alfaro M."/>
            <person name="Sun H."/>
            <person name="Tritt A."/>
            <person name="Yoshinaga Y."/>
            <person name="Zwiers L.-H."/>
            <person name="Turgeon B."/>
            <person name="Goodwin S."/>
            <person name="Spatafora J."/>
            <person name="Crous P."/>
            <person name="Grigoriev I."/>
        </authorList>
    </citation>
    <scope>NUCLEOTIDE SEQUENCE</scope>
    <source>
        <strain evidence="13">ATCC 74209</strain>
    </source>
</reference>
<proteinExistence type="inferred from homology"/>
<evidence type="ECO:0000256" key="7">
    <source>
        <dbReference type="ARBA" id="ARBA00023065"/>
    </source>
</evidence>
<accession>A0A9P4JL31</accession>
<sequence length="106" mass="11819">MSTSVGVNVLRWSALGLGVFYGIYHQASISARDRMESAKAEYKHKEDLISQARAEWAKQHPEPKQDKKSGGIFSPLHLPQFHGEVRKGNAVKEREWNDIGSDGIAS</sequence>
<comment type="function">
    <text evidence="11">Subunit e, of the mitochondrial membrane ATP synthase complex (F(1)F(0) ATP synthase or Complex V) that produces ATP from ADP in the presence of a proton gradient across the membrane which is generated by electron transport complexes of the respiratory chain. ATP synthase complex consist of a soluble F(1) head domain - the catalytic core - and a membrane F(1) domain - the membrane proton channel. These two domains are linked by a central stalk rotating inside the F(1) region and a stationary peripheral stalk. During catalysis, ATP synthesis in the catalytic domain of F(1) is coupled via a rotary mechanism of the central stalk subunits to proton translocation. In vivo, can only synthesize ATP although its ATP hydrolase activity can be activated artificially in vitro. Part of the complex F(0) domain.</text>
</comment>
<dbReference type="Pfam" id="PF05680">
    <property type="entry name" value="ATP-synt_E"/>
    <property type="match status" value="1"/>
</dbReference>
<dbReference type="OrthoDB" id="2125027at2759"/>
<dbReference type="EMBL" id="ML994036">
    <property type="protein sequence ID" value="KAF2200156.1"/>
    <property type="molecule type" value="Genomic_DNA"/>
</dbReference>
<keyword evidence="8 11" id="KW-0496">Mitochondrion</keyword>
<keyword evidence="14" id="KW-1185">Reference proteome</keyword>
<keyword evidence="5 11" id="KW-0375">Hydrogen ion transport</keyword>
<comment type="caution">
    <text evidence="13">The sequence shown here is derived from an EMBL/GenBank/DDBJ whole genome shotgun (WGS) entry which is preliminary data.</text>
</comment>
<comment type="similarity">
    <text evidence="2 11">Belongs to the ATPase e subunit family.</text>
</comment>
<evidence type="ECO:0000313" key="14">
    <source>
        <dbReference type="Proteomes" id="UP000799536"/>
    </source>
</evidence>
<evidence type="ECO:0000256" key="5">
    <source>
        <dbReference type="ARBA" id="ARBA00022781"/>
    </source>
</evidence>
<keyword evidence="4 11" id="KW-0138">CF(0)</keyword>
<protein>
    <recommendedName>
        <fullName evidence="11">ATP synthase F(0) complex subunit e, mitochondrial</fullName>
    </recommendedName>
</protein>
<dbReference type="AlphaFoldDB" id="A0A9P4JL31"/>
<dbReference type="InterPro" id="IPR008386">
    <property type="entry name" value="ATP_synth_F0_esu_mt"/>
</dbReference>
<evidence type="ECO:0000256" key="2">
    <source>
        <dbReference type="ARBA" id="ARBA00007333"/>
    </source>
</evidence>
<feature type="region of interest" description="Disordered" evidence="12">
    <location>
        <begin position="55"/>
        <end position="106"/>
    </location>
</feature>
<gene>
    <name evidence="13" type="ORF">GQ43DRAFT_441819</name>
</gene>
<evidence type="ECO:0000256" key="12">
    <source>
        <dbReference type="SAM" id="MobiDB-lite"/>
    </source>
</evidence>
<dbReference type="GO" id="GO:0005743">
    <property type="term" value="C:mitochondrial inner membrane"/>
    <property type="evidence" value="ECO:0007669"/>
    <property type="project" value="UniProtKB-SubCell"/>
</dbReference>
<evidence type="ECO:0000313" key="13">
    <source>
        <dbReference type="EMBL" id="KAF2200156.1"/>
    </source>
</evidence>
<evidence type="ECO:0000256" key="11">
    <source>
        <dbReference type="RuleBase" id="RU367005"/>
    </source>
</evidence>
<keyword evidence="10 11" id="KW-0066">ATP synthesis</keyword>
<keyword evidence="7 11" id="KW-0406">Ion transport</keyword>
<evidence type="ECO:0000256" key="1">
    <source>
        <dbReference type="ARBA" id="ARBA00004273"/>
    </source>
</evidence>
<feature type="compositionally biased region" description="Basic and acidic residues" evidence="12">
    <location>
        <begin position="55"/>
        <end position="69"/>
    </location>
</feature>
<comment type="subcellular location">
    <subcellularLocation>
        <location evidence="1 11">Mitochondrion inner membrane</location>
    </subcellularLocation>
</comment>
<dbReference type="GO" id="GO:0015986">
    <property type="term" value="P:proton motive force-driven ATP synthesis"/>
    <property type="evidence" value="ECO:0007669"/>
    <property type="project" value="InterPro"/>
</dbReference>
<keyword evidence="9" id="KW-0472">Membrane</keyword>
<evidence type="ECO:0000256" key="8">
    <source>
        <dbReference type="ARBA" id="ARBA00023128"/>
    </source>
</evidence>
<organism evidence="13 14">
    <name type="scientific">Delitschia confertaspora ATCC 74209</name>
    <dbReference type="NCBI Taxonomy" id="1513339"/>
    <lineage>
        <taxon>Eukaryota</taxon>
        <taxon>Fungi</taxon>
        <taxon>Dikarya</taxon>
        <taxon>Ascomycota</taxon>
        <taxon>Pezizomycotina</taxon>
        <taxon>Dothideomycetes</taxon>
        <taxon>Pleosporomycetidae</taxon>
        <taxon>Pleosporales</taxon>
        <taxon>Delitschiaceae</taxon>
        <taxon>Delitschia</taxon>
    </lineage>
</organism>
<evidence type="ECO:0000256" key="6">
    <source>
        <dbReference type="ARBA" id="ARBA00022792"/>
    </source>
</evidence>
<evidence type="ECO:0000256" key="10">
    <source>
        <dbReference type="ARBA" id="ARBA00023310"/>
    </source>
</evidence>
<dbReference type="GO" id="GO:0015078">
    <property type="term" value="F:proton transmembrane transporter activity"/>
    <property type="evidence" value="ECO:0007669"/>
    <property type="project" value="InterPro"/>
</dbReference>
<dbReference type="Proteomes" id="UP000799536">
    <property type="component" value="Unassembled WGS sequence"/>
</dbReference>
<evidence type="ECO:0000256" key="4">
    <source>
        <dbReference type="ARBA" id="ARBA00022547"/>
    </source>
</evidence>
<comment type="subunit">
    <text evidence="11">F-type ATPases have 2 components, CF(1) - the catalytic core - and CF(0) - the membrane proton channel. CF(1) and CF(0) have multiple subunits.</text>
</comment>
<dbReference type="GO" id="GO:0045259">
    <property type="term" value="C:proton-transporting ATP synthase complex"/>
    <property type="evidence" value="ECO:0007669"/>
    <property type="project" value="UniProtKB-UniRule"/>
</dbReference>
<evidence type="ECO:0000256" key="3">
    <source>
        <dbReference type="ARBA" id="ARBA00022448"/>
    </source>
</evidence>
<keyword evidence="6 11" id="KW-0999">Mitochondrion inner membrane</keyword>
<name>A0A9P4JL31_9PLEO</name>